<organism evidence="1">
    <name type="scientific">viral metagenome</name>
    <dbReference type="NCBI Taxonomy" id="1070528"/>
    <lineage>
        <taxon>unclassified sequences</taxon>
        <taxon>metagenomes</taxon>
        <taxon>organismal metagenomes</taxon>
    </lineage>
</organism>
<dbReference type="EMBL" id="MT141864">
    <property type="protein sequence ID" value="QJA71317.1"/>
    <property type="molecule type" value="Genomic_DNA"/>
</dbReference>
<proteinExistence type="predicted"/>
<evidence type="ECO:0000313" key="1">
    <source>
        <dbReference type="EMBL" id="QJA71317.1"/>
    </source>
</evidence>
<dbReference type="AlphaFoldDB" id="A0A6M3JR92"/>
<gene>
    <name evidence="1" type="ORF">MM415A03270_0001</name>
</gene>
<reference evidence="1" key="1">
    <citation type="submission" date="2020-03" db="EMBL/GenBank/DDBJ databases">
        <title>The deep terrestrial virosphere.</title>
        <authorList>
            <person name="Holmfeldt K."/>
            <person name="Nilsson E."/>
            <person name="Simone D."/>
            <person name="Lopez-Fernandez M."/>
            <person name="Wu X."/>
            <person name="de Brujin I."/>
            <person name="Lundin D."/>
            <person name="Andersson A."/>
            <person name="Bertilsson S."/>
            <person name="Dopson M."/>
        </authorList>
    </citation>
    <scope>NUCLEOTIDE SEQUENCE</scope>
    <source>
        <strain evidence="1">MM415A03270</strain>
    </source>
</reference>
<accession>A0A6M3JR92</accession>
<name>A0A6M3JR92_9ZZZZ</name>
<protein>
    <submittedName>
        <fullName evidence="1">Uncharacterized protein</fullName>
    </submittedName>
</protein>
<sequence length="74" mass="8672">MTKLIGKKLVEDNLLLLSVSNMLRHMAGFLVPHHLITPSINNVIWHWVRIPVQREATQRNNSIYFHILEELSNM</sequence>